<dbReference type="EC" id="1.4.3.19" evidence="5"/>
<keyword evidence="8" id="KW-1185">Reference proteome</keyword>
<accession>A0ABV2K8A0</accession>
<dbReference type="Proteomes" id="UP001549104">
    <property type="component" value="Unassembled WGS sequence"/>
</dbReference>
<name>A0ABV2K8A0_SPOPS</name>
<keyword evidence="2" id="KW-0784">Thiamine biosynthesis</keyword>
<dbReference type="EMBL" id="JBEPME010000003">
    <property type="protein sequence ID" value="MET3657300.1"/>
    <property type="molecule type" value="Genomic_DNA"/>
</dbReference>
<evidence type="ECO:0000256" key="5">
    <source>
        <dbReference type="ARBA" id="ARBA00050018"/>
    </source>
</evidence>
<protein>
    <recommendedName>
        <fullName evidence="5">glycine oxidase</fullName>
        <ecNumber evidence="5">1.4.3.19</ecNumber>
    </recommendedName>
</protein>
<dbReference type="Gene3D" id="3.50.50.60">
    <property type="entry name" value="FAD/NAD(P)-binding domain"/>
    <property type="match status" value="1"/>
</dbReference>
<dbReference type="InterPro" id="IPR012727">
    <property type="entry name" value="Gly_oxidase_ThiO"/>
</dbReference>
<proteinExistence type="predicted"/>
<evidence type="ECO:0000256" key="1">
    <source>
        <dbReference type="ARBA" id="ARBA00004948"/>
    </source>
</evidence>
<dbReference type="Gene3D" id="3.30.9.10">
    <property type="entry name" value="D-Amino Acid Oxidase, subunit A, domain 2"/>
    <property type="match status" value="1"/>
</dbReference>
<dbReference type="PRINTS" id="PR00420">
    <property type="entry name" value="RNGMNOXGNASE"/>
</dbReference>
<dbReference type="PANTHER" id="PTHR13847:SF289">
    <property type="entry name" value="GLYCINE OXIDASE"/>
    <property type="match status" value="1"/>
</dbReference>
<evidence type="ECO:0000259" key="6">
    <source>
        <dbReference type="Pfam" id="PF01266"/>
    </source>
</evidence>
<evidence type="ECO:0000313" key="7">
    <source>
        <dbReference type="EMBL" id="MET3657300.1"/>
    </source>
</evidence>
<dbReference type="Pfam" id="PF01266">
    <property type="entry name" value="DAO"/>
    <property type="match status" value="1"/>
</dbReference>
<comment type="pathway">
    <text evidence="1">Cofactor biosynthesis; thiamine diphosphate biosynthesis.</text>
</comment>
<dbReference type="PANTHER" id="PTHR13847">
    <property type="entry name" value="SARCOSINE DEHYDROGENASE-RELATED"/>
    <property type="match status" value="1"/>
</dbReference>
<gene>
    <name evidence="7" type="ORF">ABIC55_002387</name>
</gene>
<dbReference type="SUPFAM" id="SSF51905">
    <property type="entry name" value="FAD/NAD(P)-binding domain"/>
    <property type="match status" value="1"/>
</dbReference>
<comment type="caution">
    <text evidence="7">The sequence shown here is derived from an EMBL/GenBank/DDBJ whole genome shotgun (WGS) entry which is preliminary data.</text>
</comment>
<reference evidence="7 8" key="1">
    <citation type="submission" date="2024-06" db="EMBL/GenBank/DDBJ databases">
        <title>Sorghum-associated microbial communities from plants grown in Nebraska, USA.</title>
        <authorList>
            <person name="Schachtman D."/>
        </authorList>
    </citation>
    <scope>NUCLEOTIDE SEQUENCE [LARGE SCALE GENOMIC DNA]</scope>
    <source>
        <strain evidence="7 8">1288</strain>
    </source>
</reference>
<comment type="catalytic activity">
    <reaction evidence="4">
        <text>glycine + O2 + H2O = glyoxylate + H2O2 + NH4(+)</text>
        <dbReference type="Rhea" id="RHEA:11532"/>
        <dbReference type="ChEBI" id="CHEBI:15377"/>
        <dbReference type="ChEBI" id="CHEBI:15379"/>
        <dbReference type="ChEBI" id="CHEBI:16240"/>
        <dbReference type="ChEBI" id="CHEBI:28938"/>
        <dbReference type="ChEBI" id="CHEBI:36655"/>
        <dbReference type="ChEBI" id="CHEBI:57305"/>
        <dbReference type="EC" id="1.4.3.19"/>
    </reaction>
</comment>
<evidence type="ECO:0000256" key="4">
    <source>
        <dbReference type="ARBA" id="ARBA00049872"/>
    </source>
</evidence>
<dbReference type="RefSeq" id="WP_354313250.1">
    <property type="nucleotide sequence ID" value="NZ_JBEPME010000003.1"/>
</dbReference>
<keyword evidence="3 7" id="KW-0560">Oxidoreductase</keyword>
<dbReference type="NCBIfam" id="TIGR02352">
    <property type="entry name" value="thiamin_ThiO"/>
    <property type="match status" value="1"/>
</dbReference>
<feature type="domain" description="FAD dependent oxidoreductase" evidence="6">
    <location>
        <begin position="6"/>
        <end position="332"/>
    </location>
</feature>
<sequence>MSQPVDVVVIGGGIIGCSTAYYLAKEGLSVHLVERDKIAQGTTRAAGGMLGAHSEYLNDTFYSFAQESQVLYSEFQRDAGVDFGYTAGGIVQFACSEEERIALSRWKNAVHLSAEQVRERIPHVAPPAFGAYLFEEDVHVHPEKACLAFCAAAKSLGATVSEQATVDEITLLNGGYQIRITSSVINAKHLVIASGAASAKLVSGLQMTAVKGQCMQLNAVGMQLPYTLFHKGCYVIPRPGGTLVIGATMEYGHTDLQITDAGNLALSAIAERFIPGLSRLPVMNRWAGLRPKTVDDLPYIGRIPGNENMYMAAGHFRNGILLAPATACLIRDLIIGNEMNTERIKAFDPKRGIFHEANNRTERQSV</sequence>
<evidence type="ECO:0000313" key="8">
    <source>
        <dbReference type="Proteomes" id="UP001549104"/>
    </source>
</evidence>
<dbReference type="InterPro" id="IPR036188">
    <property type="entry name" value="FAD/NAD-bd_sf"/>
</dbReference>
<dbReference type="SUPFAM" id="SSF54373">
    <property type="entry name" value="FAD-linked reductases, C-terminal domain"/>
    <property type="match status" value="1"/>
</dbReference>
<organism evidence="7 8">
    <name type="scientific">Sporosarcina psychrophila</name>
    <name type="common">Bacillus psychrophilus</name>
    <dbReference type="NCBI Taxonomy" id="1476"/>
    <lineage>
        <taxon>Bacteria</taxon>
        <taxon>Bacillati</taxon>
        <taxon>Bacillota</taxon>
        <taxon>Bacilli</taxon>
        <taxon>Bacillales</taxon>
        <taxon>Caryophanaceae</taxon>
        <taxon>Sporosarcina</taxon>
    </lineage>
</organism>
<dbReference type="InterPro" id="IPR006076">
    <property type="entry name" value="FAD-dep_OxRdtase"/>
</dbReference>
<evidence type="ECO:0000256" key="3">
    <source>
        <dbReference type="ARBA" id="ARBA00023002"/>
    </source>
</evidence>
<evidence type="ECO:0000256" key="2">
    <source>
        <dbReference type="ARBA" id="ARBA00022977"/>
    </source>
</evidence>
<dbReference type="GO" id="GO:0043799">
    <property type="term" value="F:glycine oxidase activity"/>
    <property type="evidence" value="ECO:0007669"/>
    <property type="project" value="UniProtKB-EC"/>
</dbReference>